<protein>
    <submittedName>
        <fullName evidence="1">Uncharacterized protein</fullName>
    </submittedName>
</protein>
<organism evidence="1">
    <name type="scientific">Arundo donax</name>
    <name type="common">Giant reed</name>
    <name type="synonym">Donax arundinaceus</name>
    <dbReference type="NCBI Taxonomy" id="35708"/>
    <lineage>
        <taxon>Eukaryota</taxon>
        <taxon>Viridiplantae</taxon>
        <taxon>Streptophyta</taxon>
        <taxon>Embryophyta</taxon>
        <taxon>Tracheophyta</taxon>
        <taxon>Spermatophyta</taxon>
        <taxon>Magnoliopsida</taxon>
        <taxon>Liliopsida</taxon>
        <taxon>Poales</taxon>
        <taxon>Poaceae</taxon>
        <taxon>PACMAD clade</taxon>
        <taxon>Arundinoideae</taxon>
        <taxon>Arundineae</taxon>
        <taxon>Arundo</taxon>
    </lineage>
</organism>
<reference evidence="1" key="1">
    <citation type="submission" date="2014-09" db="EMBL/GenBank/DDBJ databases">
        <authorList>
            <person name="Magalhaes I.L.F."/>
            <person name="Oliveira U."/>
            <person name="Santos F.R."/>
            <person name="Vidigal T.H.D.A."/>
            <person name="Brescovit A.D."/>
            <person name="Santos A.J."/>
        </authorList>
    </citation>
    <scope>NUCLEOTIDE SEQUENCE</scope>
    <source>
        <tissue evidence="1">Shoot tissue taken approximately 20 cm above the soil surface</tissue>
    </source>
</reference>
<proteinExistence type="predicted"/>
<dbReference type="AlphaFoldDB" id="A0A0A8YIR1"/>
<evidence type="ECO:0000313" key="1">
    <source>
        <dbReference type="EMBL" id="JAD25871.1"/>
    </source>
</evidence>
<dbReference type="EMBL" id="GBRH01272024">
    <property type="protein sequence ID" value="JAD25871.1"/>
    <property type="molecule type" value="Transcribed_RNA"/>
</dbReference>
<sequence length="17" mass="1949">MLVPNDPIRRSQLATTH</sequence>
<name>A0A0A8YIR1_ARUDO</name>
<accession>A0A0A8YIR1</accession>
<reference evidence="1" key="2">
    <citation type="journal article" date="2015" name="Data Brief">
        <title>Shoot transcriptome of the giant reed, Arundo donax.</title>
        <authorList>
            <person name="Barrero R.A."/>
            <person name="Guerrero F.D."/>
            <person name="Moolhuijzen P."/>
            <person name="Goolsby J.A."/>
            <person name="Tidwell J."/>
            <person name="Bellgard S.E."/>
            <person name="Bellgard M.I."/>
        </authorList>
    </citation>
    <scope>NUCLEOTIDE SEQUENCE</scope>
    <source>
        <tissue evidence="1">Shoot tissue taken approximately 20 cm above the soil surface</tissue>
    </source>
</reference>